<gene>
    <name evidence="1" type="ORF">L1987_24645</name>
</gene>
<dbReference type="Proteomes" id="UP001056120">
    <property type="component" value="Linkage Group LG08"/>
</dbReference>
<keyword evidence="2" id="KW-1185">Reference proteome</keyword>
<evidence type="ECO:0000313" key="2">
    <source>
        <dbReference type="Proteomes" id="UP001056120"/>
    </source>
</evidence>
<reference evidence="1 2" key="2">
    <citation type="journal article" date="2022" name="Mol. Ecol. Resour.">
        <title>The genomes of chicory, endive, great burdock and yacon provide insights into Asteraceae paleo-polyploidization history and plant inulin production.</title>
        <authorList>
            <person name="Fan W."/>
            <person name="Wang S."/>
            <person name="Wang H."/>
            <person name="Wang A."/>
            <person name="Jiang F."/>
            <person name="Liu H."/>
            <person name="Zhao H."/>
            <person name="Xu D."/>
            <person name="Zhang Y."/>
        </authorList>
    </citation>
    <scope>NUCLEOTIDE SEQUENCE [LARGE SCALE GENOMIC DNA]</scope>
    <source>
        <strain evidence="2">cv. Yunnan</strain>
        <tissue evidence="1">Leaves</tissue>
    </source>
</reference>
<name>A0ACB9IKT1_9ASTR</name>
<organism evidence="1 2">
    <name type="scientific">Smallanthus sonchifolius</name>
    <dbReference type="NCBI Taxonomy" id="185202"/>
    <lineage>
        <taxon>Eukaryota</taxon>
        <taxon>Viridiplantae</taxon>
        <taxon>Streptophyta</taxon>
        <taxon>Embryophyta</taxon>
        <taxon>Tracheophyta</taxon>
        <taxon>Spermatophyta</taxon>
        <taxon>Magnoliopsida</taxon>
        <taxon>eudicotyledons</taxon>
        <taxon>Gunneridae</taxon>
        <taxon>Pentapetalae</taxon>
        <taxon>asterids</taxon>
        <taxon>campanulids</taxon>
        <taxon>Asterales</taxon>
        <taxon>Asteraceae</taxon>
        <taxon>Asteroideae</taxon>
        <taxon>Heliantheae alliance</taxon>
        <taxon>Millerieae</taxon>
        <taxon>Smallanthus</taxon>
    </lineage>
</organism>
<evidence type="ECO:0000313" key="1">
    <source>
        <dbReference type="EMBL" id="KAI3808687.1"/>
    </source>
</evidence>
<reference evidence="2" key="1">
    <citation type="journal article" date="2022" name="Mol. Ecol. Resour.">
        <title>The genomes of chicory, endive, great burdock and yacon provide insights into Asteraceae palaeo-polyploidization history and plant inulin production.</title>
        <authorList>
            <person name="Fan W."/>
            <person name="Wang S."/>
            <person name="Wang H."/>
            <person name="Wang A."/>
            <person name="Jiang F."/>
            <person name="Liu H."/>
            <person name="Zhao H."/>
            <person name="Xu D."/>
            <person name="Zhang Y."/>
        </authorList>
    </citation>
    <scope>NUCLEOTIDE SEQUENCE [LARGE SCALE GENOMIC DNA]</scope>
    <source>
        <strain evidence="2">cv. Yunnan</strain>
    </source>
</reference>
<sequence length="108" mass="12635">MLSLYEGGGKEGEEDHSVFSMNYVSNILWSSWQLDSLSHQCFLHSLMPVYALVMQEFQCHLPTLMEHLSGIGTWFTFKSHHCVKYLSILDKHFTKPQCNRLDKHFAER</sequence>
<dbReference type="EMBL" id="CM042025">
    <property type="protein sequence ID" value="KAI3808687.1"/>
    <property type="molecule type" value="Genomic_DNA"/>
</dbReference>
<accession>A0ACB9IKT1</accession>
<proteinExistence type="predicted"/>
<protein>
    <submittedName>
        <fullName evidence="1">Uncharacterized protein</fullName>
    </submittedName>
</protein>
<comment type="caution">
    <text evidence="1">The sequence shown here is derived from an EMBL/GenBank/DDBJ whole genome shotgun (WGS) entry which is preliminary data.</text>
</comment>